<accession>G3IYY2</accession>
<proteinExistence type="predicted"/>
<name>G3IYY2_METTV</name>
<organism evidence="1 2">
    <name type="scientific">Methylobacter tundripaludum (strain ATCC BAA-1195 / DSM 17260 / SV96)</name>
    <dbReference type="NCBI Taxonomy" id="697282"/>
    <lineage>
        <taxon>Bacteria</taxon>
        <taxon>Pseudomonadati</taxon>
        <taxon>Pseudomonadota</taxon>
        <taxon>Gammaproteobacteria</taxon>
        <taxon>Methylococcales</taxon>
        <taxon>Methylococcaceae</taxon>
        <taxon>Methylobacter</taxon>
    </lineage>
</organism>
<evidence type="ECO:0000313" key="2">
    <source>
        <dbReference type="Proteomes" id="UP000004664"/>
    </source>
</evidence>
<dbReference type="STRING" id="697282.Mettu_3283"/>
<reference evidence="1 2" key="1">
    <citation type="submission" date="2011-06" db="EMBL/GenBank/DDBJ databases">
        <title>Genomic sequence of Methylobacter tundripaludum SV96.</title>
        <authorList>
            <consortium name="US DOE Joint Genome Institute"/>
            <person name="Lucas S."/>
            <person name="Han J."/>
            <person name="Lapidus A."/>
            <person name="Cheng J.-F."/>
            <person name="Goodwin L."/>
            <person name="Pitluck S."/>
            <person name="Held B."/>
            <person name="Detter J.C."/>
            <person name="Han C."/>
            <person name="Tapia R."/>
            <person name="Land M."/>
            <person name="Hauser L."/>
            <person name="Kyrpides N."/>
            <person name="Ivanova N."/>
            <person name="Ovchinnikova G."/>
            <person name="Pagani I."/>
            <person name="Klotz M.G."/>
            <person name="Dispirito A.A."/>
            <person name="Murrell J.C."/>
            <person name="Dunfield P."/>
            <person name="Kalyuzhnaya M.G."/>
            <person name="Svenning M."/>
            <person name="Trotsenko Y.A."/>
            <person name="Stein L.Y."/>
            <person name="Woyke T."/>
        </authorList>
    </citation>
    <scope>NUCLEOTIDE SEQUENCE [LARGE SCALE GENOMIC DNA]</scope>
    <source>
        <strain evidence="2">ATCC BAA-1195 / DSM 17260 / SV96</strain>
    </source>
</reference>
<keyword evidence="2" id="KW-1185">Reference proteome</keyword>
<dbReference type="Proteomes" id="UP000004664">
    <property type="component" value="Unassembled WGS sequence"/>
</dbReference>
<dbReference type="HOGENOM" id="CLU_2569927_0_0_6"/>
<sequence length="81" mass="8633">MIMAIAKVMPIFHIMTIMINTAFSANGATTIRNPGINMTGAMIVLLATEIVANMTATAIVITTTSSVETIVNRLSVNKRPL</sequence>
<gene>
    <name evidence="1" type="ORF">Mettu_3283</name>
</gene>
<dbReference type="EMBL" id="JH109153">
    <property type="protein sequence ID" value="EGW20154.1"/>
    <property type="molecule type" value="Genomic_DNA"/>
</dbReference>
<evidence type="ECO:0000313" key="1">
    <source>
        <dbReference type="EMBL" id="EGW20154.1"/>
    </source>
</evidence>
<dbReference type="AlphaFoldDB" id="G3IYY2"/>
<protein>
    <submittedName>
        <fullName evidence="1">Uncharacterized protein</fullName>
    </submittedName>
</protein>